<feature type="transmembrane region" description="Helical" evidence="7">
    <location>
        <begin position="72"/>
        <end position="90"/>
    </location>
</feature>
<gene>
    <name evidence="8" type="ORF">EVB00_00125</name>
</gene>
<sequence>MKEFFGILLIIVTLWISSPIVAIFLGISYSIGFNLDQDFITKSIGSRLLQIGIVLLGFTISITKAFEVASVYLPSISFLVLFTFIIGILLGKIIGVDKKLSILIASGAAICGATAMAAVAPILKAKPQDLLTAITIIFLLNAAAIIIFPLIGSFLDLSQNEFGAWVAMAIHDTSSVIGAAMIYGDTATESAATLKLGRTLWLIPLVIFLSLQYKNNDQSKAKLPIFVLFFVIAISFGSYLNFSDEIISTIRILSHSFLLIGLFCIGTQINKDALSNISMKPLQLSLILWLIVILASYLVVV</sequence>
<evidence type="ECO:0000313" key="8">
    <source>
        <dbReference type="EMBL" id="RZO19112.1"/>
    </source>
</evidence>
<dbReference type="Pfam" id="PF03601">
    <property type="entry name" value="Cons_hypoth698"/>
    <property type="match status" value="1"/>
</dbReference>
<dbReference type="PANTHER" id="PTHR30106">
    <property type="entry name" value="INNER MEMBRANE PROTEIN YEIH-RELATED"/>
    <property type="match status" value="1"/>
</dbReference>
<feature type="transmembrane region" description="Helical" evidence="7">
    <location>
        <begin position="48"/>
        <end position="66"/>
    </location>
</feature>
<feature type="transmembrane region" description="Helical" evidence="7">
    <location>
        <begin position="282"/>
        <end position="300"/>
    </location>
</feature>
<evidence type="ECO:0000256" key="4">
    <source>
        <dbReference type="ARBA" id="ARBA00022692"/>
    </source>
</evidence>
<protein>
    <submittedName>
        <fullName evidence="8">Putative sulfate exporter family transporter</fullName>
    </submittedName>
</protein>
<dbReference type="PANTHER" id="PTHR30106:SF1">
    <property type="entry name" value="UPF0324 MEMBRANE PROTEIN FN0533"/>
    <property type="match status" value="1"/>
</dbReference>
<evidence type="ECO:0000256" key="6">
    <source>
        <dbReference type="ARBA" id="ARBA00023136"/>
    </source>
</evidence>
<name>A0A520MCZ9_9GAMM</name>
<evidence type="ECO:0000256" key="2">
    <source>
        <dbReference type="ARBA" id="ARBA00007977"/>
    </source>
</evidence>
<evidence type="ECO:0000256" key="7">
    <source>
        <dbReference type="SAM" id="Phobius"/>
    </source>
</evidence>
<evidence type="ECO:0000256" key="3">
    <source>
        <dbReference type="ARBA" id="ARBA00022475"/>
    </source>
</evidence>
<keyword evidence="4 7" id="KW-0812">Transmembrane</keyword>
<keyword evidence="6 7" id="KW-0472">Membrane</keyword>
<evidence type="ECO:0000256" key="1">
    <source>
        <dbReference type="ARBA" id="ARBA00004651"/>
    </source>
</evidence>
<dbReference type="EMBL" id="SHBM01000001">
    <property type="protein sequence ID" value="RZO19112.1"/>
    <property type="molecule type" value="Genomic_DNA"/>
</dbReference>
<dbReference type="AlphaFoldDB" id="A0A520MCZ9"/>
<comment type="similarity">
    <text evidence="2">Belongs to the UPF0324 family.</text>
</comment>
<proteinExistence type="inferred from homology"/>
<evidence type="ECO:0000256" key="5">
    <source>
        <dbReference type="ARBA" id="ARBA00022989"/>
    </source>
</evidence>
<feature type="transmembrane region" description="Helical" evidence="7">
    <location>
        <begin position="223"/>
        <end position="240"/>
    </location>
</feature>
<feature type="transmembrane region" description="Helical" evidence="7">
    <location>
        <begin position="130"/>
        <end position="155"/>
    </location>
</feature>
<keyword evidence="3" id="KW-1003">Cell membrane</keyword>
<dbReference type="InterPro" id="IPR018383">
    <property type="entry name" value="UPF0324_pro"/>
</dbReference>
<organism evidence="8 9">
    <name type="scientific">SAR86 cluster bacterium</name>
    <dbReference type="NCBI Taxonomy" id="2030880"/>
    <lineage>
        <taxon>Bacteria</taxon>
        <taxon>Pseudomonadati</taxon>
        <taxon>Pseudomonadota</taxon>
        <taxon>Gammaproteobacteria</taxon>
        <taxon>SAR86 cluster</taxon>
    </lineage>
</organism>
<feature type="transmembrane region" description="Helical" evidence="7">
    <location>
        <begin position="6"/>
        <end position="27"/>
    </location>
</feature>
<comment type="caution">
    <text evidence="8">The sequence shown here is derived from an EMBL/GenBank/DDBJ whole genome shotgun (WGS) entry which is preliminary data.</text>
</comment>
<feature type="transmembrane region" description="Helical" evidence="7">
    <location>
        <begin position="252"/>
        <end position="270"/>
    </location>
</feature>
<reference evidence="8 9" key="1">
    <citation type="submission" date="2019-02" db="EMBL/GenBank/DDBJ databases">
        <title>Prokaryotic population dynamics and viral predation in marine succession experiment using metagenomics: the confinement effect.</title>
        <authorList>
            <person name="Haro-Moreno J.M."/>
            <person name="Rodriguez-Valera F."/>
            <person name="Lopez-Perez M."/>
        </authorList>
    </citation>
    <scope>NUCLEOTIDE SEQUENCE [LARGE SCALE GENOMIC DNA]</scope>
    <source>
        <strain evidence="8">MED-G167</strain>
    </source>
</reference>
<dbReference type="GO" id="GO:0005886">
    <property type="term" value="C:plasma membrane"/>
    <property type="evidence" value="ECO:0007669"/>
    <property type="project" value="UniProtKB-SubCell"/>
</dbReference>
<evidence type="ECO:0000313" key="9">
    <source>
        <dbReference type="Proteomes" id="UP000318359"/>
    </source>
</evidence>
<feature type="transmembrane region" description="Helical" evidence="7">
    <location>
        <begin position="162"/>
        <end position="184"/>
    </location>
</feature>
<feature type="transmembrane region" description="Helical" evidence="7">
    <location>
        <begin position="190"/>
        <end position="211"/>
    </location>
</feature>
<comment type="subcellular location">
    <subcellularLocation>
        <location evidence="1">Cell membrane</location>
        <topology evidence="1">Multi-pass membrane protein</topology>
    </subcellularLocation>
</comment>
<accession>A0A520MCZ9</accession>
<dbReference type="Proteomes" id="UP000318359">
    <property type="component" value="Unassembled WGS sequence"/>
</dbReference>
<feature type="transmembrane region" description="Helical" evidence="7">
    <location>
        <begin position="102"/>
        <end position="124"/>
    </location>
</feature>
<keyword evidence="5 7" id="KW-1133">Transmembrane helix</keyword>